<dbReference type="InterPro" id="IPR036188">
    <property type="entry name" value="FAD/NAD-bd_sf"/>
</dbReference>
<evidence type="ECO:0000256" key="4">
    <source>
        <dbReference type="ARBA" id="ARBA00022827"/>
    </source>
</evidence>
<reference evidence="8" key="3">
    <citation type="submission" date="2020-10" db="EMBL/GenBank/DDBJ databases">
        <authorList>
            <person name="Sedaghatjoo S."/>
        </authorList>
    </citation>
    <scope>NUCLEOTIDE SEQUENCE</scope>
    <source>
        <strain evidence="8">AZH3</strain>
    </source>
</reference>
<accession>A0A177V6V2</accession>
<dbReference type="EMBL" id="LWDD02000518">
    <property type="protein sequence ID" value="KAE8259529.1"/>
    <property type="molecule type" value="Genomic_DNA"/>
</dbReference>
<dbReference type="GO" id="GO:0008115">
    <property type="term" value="F:sarcosine oxidase activity"/>
    <property type="evidence" value="ECO:0007669"/>
    <property type="project" value="TreeGrafter"/>
</dbReference>
<evidence type="ECO:0000313" key="8">
    <source>
        <dbReference type="EMBL" id="CAD6939692.1"/>
    </source>
</evidence>
<keyword evidence="4" id="KW-0274">FAD</keyword>
<comment type="caution">
    <text evidence="9">The sequence shown here is derived from an EMBL/GenBank/DDBJ whole genome shotgun (WGS) entry which is preliminary data.</text>
</comment>
<evidence type="ECO:0000259" key="7">
    <source>
        <dbReference type="Pfam" id="PF01266"/>
    </source>
</evidence>
<dbReference type="AlphaFoldDB" id="A0A177V6V2"/>
<dbReference type="PANTHER" id="PTHR10961">
    <property type="entry name" value="PEROXISOMAL SARCOSINE OXIDASE"/>
    <property type="match status" value="1"/>
</dbReference>
<dbReference type="Gene3D" id="3.30.9.10">
    <property type="entry name" value="D-Amino Acid Oxidase, subunit A, domain 2"/>
    <property type="match status" value="1"/>
</dbReference>
<evidence type="ECO:0000313" key="11">
    <source>
        <dbReference type="Proteomes" id="UP000836402"/>
    </source>
</evidence>
<evidence type="ECO:0000256" key="6">
    <source>
        <dbReference type="SAM" id="MobiDB-lite"/>
    </source>
</evidence>
<evidence type="ECO:0000256" key="5">
    <source>
        <dbReference type="ARBA" id="ARBA00023002"/>
    </source>
</evidence>
<dbReference type="InterPro" id="IPR006076">
    <property type="entry name" value="FAD-dep_OxRdtase"/>
</dbReference>
<evidence type="ECO:0000256" key="2">
    <source>
        <dbReference type="ARBA" id="ARBA00010989"/>
    </source>
</evidence>
<evidence type="ECO:0000313" key="10">
    <source>
        <dbReference type="Proteomes" id="UP000077671"/>
    </source>
</evidence>
<sequence>MASFLIIGAGVFGASTALHLKKHLPNATVTILERSSSERNNNDAQEAGPHPAPASDAASSDLNKIIRADYADEHFRRLGVDAIAHWRTDERLRPFYHEVGLLLHSLPYPSAAGPSGSEGGVNAALDAAWAIAKKGVEEAARVAREDSRLVTNGDGDGDEGLPALAHLCQTRDDLEKAVPQEARACLGHCLEAIGGHRPPASLDGPDGPQDKVEEGATVAAYFNPRAGWAEAKEATCAVLRHALELGVRIESGAEVVELLTSGGEEGGSLIRGVKTADGRQFEIDPSAGAVFLCGGSWTPSLLQSLIRSSISTTLPPPVVFSAQTVLIVEIPEEVALRHDKIPVVLNYDTGFYCFEPRKMVVEGGEGGGGGGIADTRWLVKCAIHDRGYQAPFPPSASSATTQSAYPGFESAFAQKGEEEEEEEGNDAQPRSELASTSARGYIPADHQDRMMLALRTIWPELAERGKVHQSRICWYAETTDENWLIDSHPLFANLIVASGDSGHGFKFLPTIGALIAARLPTALRPTTLPPLDEHWDKVFSWAHHEERFRAARAQHQSGGTRQPRAEWKADRDSASKVVALEDGGADGAGHLVAWEQDTSRGL</sequence>
<dbReference type="EMBL" id="CAJHJG010004251">
    <property type="protein sequence ID" value="CAD6939692.1"/>
    <property type="molecule type" value="Genomic_DNA"/>
</dbReference>
<dbReference type="Proteomes" id="UP000836402">
    <property type="component" value="Unassembled WGS sequence"/>
</dbReference>
<dbReference type="GO" id="GO:0050031">
    <property type="term" value="F:L-pipecolate oxidase activity"/>
    <property type="evidence" value="ECO:0007669"/>
    <property type="project" value="TreeGrafter"/>
</dbReference>
<dbReference type="Proteomes" id="UP000077671">
    <property type="component" value="Unassembled WGS sequence"/>
</dbReference>
<protein>
    <recommendedName>
        <fullName evidence="7">FAD dependent oxidoreductase domain-containing protein</fullName>
    </recommendedName>
</protein>
<proteinExistence type="inferred from homology"/>
<name>A0A177V6V2_9BASI</name>
<feature type="region of interest" description="Disordered" evidence="6">
    <location>
        <begin position="34"/>
        <end position="58"/>
    </location>
</feature>
<comment type="similarity">
    <text evidence="2">Belongs to the MSOX/MTOX family.</text>
</comment>
<feature type="region of interest" description="Disordered" evidence="6">
    <location>
        <begin position="413"/>
        <end position="436"/>
    </location>
</feature>
<dbReference type="SUPFAM" id="SSF51905">
    <property type="entry name" value="FAD/NAD(P)-binding domain"/>
    <property type="match status" value="1"/>
</dbReference>
<comment type="cofactor">
    <cofactor evidence="1">
        <name>FAD</name>
        <dbReference type="ChEBI" id="CHEBI:57692"/>
    </cofactor>
</comment>
<feature type="region of interest" description="Disordered" evidence="6">
    <location>
        <begin position="550"/>
        <end position="572"/>
    </location>
</feature>
<dbReference type="GO" id="GO:0050660">
    <property type="term" value="F:flavin adenine dinucleotide binding"/>
    <property type="evidence" value="ECO:0007669"/>
    <property type="project" value="InterPro"/>
</dbReference>
<keyword evidence="3" id="KW-0285">Flavoprotein</keyword>
<feature type="compositionally biased region" description="Basic and acidic residues" evidence="6">
    <location>
        <begin position="563"/>
        <end position="572"/>
    </location>
</feature>
<keyword evidence="11" id="KW-1185">Reference proteome</keyword>
<reference evidence="9" key="2">
    <citation type="journal article" date="2019" name="IMA Fungus">
        <title>Genome sequencing and comparison of five Tilletia species to identify candidate genes for the detection of regulated species infecting wheat.</title>
        <authorList>
            <person name="Nguyen H.D.T."/>
            <person name="Sultana T."/>
            <person name="Kesanakurti P."/>
            <person name="Hambleton S."/>
        </authorList>
    </citation>
    <scope>NUCLEOTIDE SEQUENCE</scope>
    <source>
        <strain evidence="9">DAOMC 238032</strain>
    </source>
</reference>
<reference evidence="9" key="1">
    <citation type="submission" date="2016-04" db="EMBL/GenBank/DDBJ databases">
        <authorList>
            <person name="Nguyen H.D."/>
            <person name="Kesanakurti P."/>
            <person name="Cullis J."/>
            <person name="Levesque C.A."/>
            <person name="Hambleton S."/>
        </authorList>
    </citation>
    <scope>NUCLEOTIDE SEQUENCE</scope>
    <source>
        <strain evidence="9">DAOMC 238032</strain>
    </source>
</reference>
<feature type="domain" description="FAD dependent oxidoreductase" evidence="7">
    <location>
        <begin position="216"/>
        <end position="518"/>
    </location>
</feature>
<dbReference type="Pfam" id="PF01266">
    <property type="entry name" value="DAO"/>
    <property type="match status" value="1"/>
</dbReference>
<dbReference type="PANTHER" id="PTHR10961:SF46">
    <property type="entry name" value="PEROXISOMAL SARCOSINE OXIDASE"/>
    <property type="match status" value="1"/>
</dbReference>
<evidence type="ECO:0000256" key="1">
    <source>
        <dbReference type="ARBA" id="ARBA00001974"/>
    </source>
</evidence>
<gene>
    <name evidence="9" type="ORF">A4X03_0g4064</name>
    <name evidence="8" type="ORF">JKIAZH3_G9435</name>
</gene>
<dbReference type="GO" id="GO:0004657">
    <property type="term" value="F:proline dehydrogenase activity"/>
    <property type="evidence" value="ECO:0007669"/>
    <property type="project" value="TreeGrafter"/>
</dbReference>
<organism evidence="9 10">
    <name type="scientific">Tilletia caries</name>
    <name type="common">wheat bunt fungus</name>
    <dbReference type="NCBI Taxonomy" id="13290"/>
    <lineage>
        <taxon>Eukaryota</taxon>
        <taxon>Fungi</taxon>
        <taxon>Dikarya</taxon>
        <taxon>Basidiomycota</taxon>
        <taxon>Ustilaginomycotina</taxon>
        <taxon>Exobasidiomycetes</taxon>
        <taxon>Tilletiales</taxon>
        <taxon>Tilletiaceae</taxon>
        <taxon>Tilletia</taxon>
    </lineage>
</organism>
<dbReference type="Gene3D" id="3.50.50.60">
    <property type="entry name" value="FAD/NAD(P)-binding domain"/>
    <property type="match status" value="2"/>
</dbReference>
<evidence type="ECO:0000256" key="3">
    <source>
        <dbReference type="ARBA" id="ARBA00022630"/>
    </source>
</evidence>
<evidence type="ECO:0000313" key="9">
    <source>
        <dbReference type="EMBL" id="KAE8259529.1"/>
    </source>
</evidence>
<dbReference type="InterPro" id="IPR045170">
    <property type="entry name" value="MTOX"/>
</dbReference>
<keyword evidence="5" id="KW-0560">Oxidoreductase</keyword>